<evidence type="ECO:0000313" key="1">
    <source>
        <dbReference type="EMBL" id="CAG8564819.1"/>
    </source>
</evidence>
<protein>
    <submittedName>
        <fullName evidence="1">1248_t:CDS:1</fullName>
    </submittedName>
</protein>
<name>A0ACA9M395_9GLOM</name>
<organism evidence="1 2">
    <name type="scientific">Racocetra persica</name>
    <dbReference type="NCBI Taxonomy" id="160502"/>
    <lineage>
        <taxon>Eukaryota</taxon>
        <taxon>Fungi</taxon>
        <taxon>Fungi incertae sedis</taxon>
        <taxon>Mucoromycota</taxon>
        <taxon>Glomeromycotina</taxon>
        <taxon>Glomeromycetes</taxon>
        <taxon>Diversisporales</taxon>
        <taxon>Gigasporaceae</taxon>
        <taxon>Racocetra</taxon>
    </lineage>
</organism>
<gene>
    <name evidence="1" type="ORF">RPERSI_LOCUS4516</name>
</gene>
<dbReference type="EMBL" id="CAJVQC010006252">
    <property type="protein sequence ID" value="CAG8564819.1"/>
    <property type="molecule type" value="Genomic_DNA"/>
</dbReference>
<feature type="non-terminal residue" evidence="1">
    <location>
        <position position="1"/>
    </location>
</feature>
<comment type="caution">
    <text evidence="1">The sequence shown here is derived from an EMBL/GenBank/DDBJ whole genome shotgun (WGS) entry which is preliminary data.</text>
</comment>
<dbReference type="Proteomes" id="UP000789920">
    <property type="component" value="Unassembled WGS sequence"/>
</dbReference>
<evidence type="ECO:0000313" key="2">
    <source>
        <dbReference type="Proteomes" id="UP000789920"/>
    </source>
</evidence>
<sequence>QQTTSDVSGSSNKINTELPETRPNKVQKISQIEEDSVTERTKSEELSSQTSYNMGSPLHFSSQEQNEDHQVIVVDQSLKVPDVKILTNRVSKSNKTKLAARAPSWVWDHMKKDKSKKKFRCDVVITKLNGNEKKCDKTFSIATSTTHLGEHLNYVHRIFSYQQYGKNSDGQTIIDPDKSMPTISSMFSKMEAHKPVKQQKLLYRLTAWIVDDCQALTVVEGRYFQQFCYEMDPRFKPLLEDEDSESEPEDLTESLEQPTTSQSQKKNNLSIVEPIHSMTKRWEASLIEAYIASYLDPRFKNMSFDKEKKKEVQEMIAEMIKTNTIDTQNKLK</sequence>
<reference evidence="1" key="1">
    <citation type="submission" date="2021-06" db="EMBL/GenBank/DDBJ databases">
        <authorList>
            <person name="Kallberg Y."/>
            <person name="Tangrot J."/>
            <person name="Rosling A."/>
        </authorList>
    </citation>
    <scope>NUCLEOTIDE SEQUENCE</scope>
    <source>
        <strain evidence="1">MA461A</strain>
    </source>
</reference>
<keyword evidence="2" id="KW-1185">Reference proteome</keyword>
<accession>A0ACA9M395</accession>
<proteinExistence type="predicted"/>